<organism evidence="2 3">
    <name type="scientific">Desulfosporosinus metallidurans</name>
    <dbReference type="NCBI Taxonomy" id="1888891"/>
    <lineage>
        <taxon>Bacteria</taxon>
        <taxon>Bacillati</taxon>
        <taxon>Bacillota</taxon>
        <taxon>Clostridia</taxon>
        <taxon>Eubacteriales</taxon>
        <taxon>Desulfitobacteriaceae</taxon>
        <taxon>Desulfosporosinus</taxon>
    </lineage>
</organism>
<dbReference type="CDD" id="cd00207">
    <property type="entry name" value="fer2"/>
    <property type="match status" value="1"/>
</dbReference>
<evidence type="ECO:0000313" key="2">
    <source>
        <dbReference type="EMBL" id="OLN26143.1"/>
    </source>
</evidence>
<protein>
    <submittedName>
        <fullName evidence="2">Putative electron transfer protein</fullName>
    </submittedName>
</protein>
<dbReference type="Pfam" id="PF17650">
    <property type="entry name" value="RACo_linker"/>
    <property type="match status" value="1"/>
</dbReference>
<accession>A0A1Q8QFL3</accession>
<dbReference type="PANTHER" id="PTHR42895">
    <property type="entry name" value="IRON-SULFUR CLUSTER-BINDING PROTEIN-RELATED"/>
    <property type="match status" value="1"/>
</dbReference>
<dbReference type="Pfam" id="PF17651">
    <property type="entry name" value="Raco_middle"/>
    <property type="match status" value="1"/>
</dbReference>
<dbReference type="Gene3D" id="3.10.20.30">
    <property type="match status" value="1"/>
</dbReference>
<dbReference type="InterPro" id="IPR012675">
    <property type="entry name" value="Beta-grasp_dom_sf"/>
</dbReference>
<name>A0A1Q8QFL3_9FIRM</name>
<dbReference type="InterPro" id="IPR041414">
    <property type="entry name" value="Raco-like_middle"/>
</dbReference>
<dbReference type="SUPFAM" id="SSF53067">
    <property type="entry name" value="Actin-like ATPase domain"/>
    <property type="match status" value="1"/>
</dbReference>
<dbReference type="InterPro" id="IPR040506">
    <property type="entry name" value="RACo_linker"/>
</dbReference>
<reference evidence="2 3" key="1">
    <citation type="submission" date="2016-09" db="EMBL/GenBank/DDBJ databases">
        <title>Complete genome of Desulfosporosinus sp. OL.</title>
        <authorList>
            <person name="Mardanov A."/>
            <person name="Beletsky A."/>
            <person name="Panova A."/>
            <person name="Karnachuk O."/>
            <person name="Ravin N."/>
        </authorList>
    </citation>
    <scope>NUCLEOTIDE SEQUENCE [LARGE SCALE GENOMIC DNA]</scope>
    <source>
        <strain evidence="2 3">OL</strain>
    </source>
</reference>
<keyword evidence="3" id="KW-1185">Reference proteome</keyword>
<dbReference type="InterPro" id="IPR042259">
    <property type="entry name" value="Raco-like_middle_sf"/>
</dbReference>
<dbReference type="Proteomes" id="UP000186102">
    <property type="component" value="Unassembled WGS sequence"/>
</dbReference>
<dbReference type="OrthoDB" id="9810588at2"/>
<dbReference type="SUPFAM" id="SSF54292">
    <property type="entry name" value="2Fe-2S ferredoxin-like"/>
    <property type="match status" value="1"/>
</dbReference>
<evidence type="ECO:0000313" key="3">
    <source>
        <dbReference type="Proteomes" id="UP000186102"/>
    </source>
</evidence>
<sequence>MKITILPNRVIMTMENESLMEALIRHQLPVQNVCNGEGTCGKCKVRITRHVSPPNDRDLEHLNDTELKSGVRLACAVKPEEGMVIELNFVASQDRKESVLLGLKATTLDPGIEKVFVKSSIPSLADERGDWDRFVDELSIVTGKNYPKASIHTLSKVPYVLREGDFALTATVYGNEILDIEAGDTTKRFYGVAIDIGTTSVAVALVDLNRGDILKVLSAENEQTAYGADVISRITYARESQEKALTLRASIRRTINHLLEELAAQTNVTKNEIYKMTIVGNTTMHHLFIGLEITHLAVSPFVSVCNRPLEFTADELGMDINSQARINFLPNIGSFVGADTAGAIMGASEILEPGNHLLIDLGTNCELFLKTDDTMIACSTAAGPAFEGAGIVHGMRAKIGAIESVTLTEEGTVSCQVIGDQEPIGICGSGLIEGIDEMRKVGVVNKQGKIVDPEKVQGLSPELSRRIRMGENGREFVLTYGANQGFDVTLNQKDIGELQLAKGAVCAGIKTLVEIAKISLAELDSVTLSGTFATYLKANNILNIGLVPDIAPEKIKTVGNAAHVGALLALIDHNELAKAGELYRKISHVELGGSPKFSNYFMTSMYLERNS</sequence>
<gene>
    <name evidence="2" type="ORF">DSOL_5102</name>
</gene>
<feature type="domain" description="2Fe-2S ferredoxin-type" evidence="1">
    <location>
        <begin position="1"/>
        <end position="91"/>
    </location>
</feature>
<dbReference type="InterPro" id="IPR036010">
    <property type="entry name" value="2Fe-2S_ferredoxin-like_sf"/>
</dbReference>
<proteinExistence type="predicted"/>
<dbReference type="Gene3D" id="3.30.420.480">
    <property type="entry name" value="Domain of unknown function (DUF4445)"/>
    <property type="match status" value="1"/>
</dbReference>
<comment type="caution">
    <text evidence="2">The sequence shown here is derived from an EMBL/GenBank/DDBJ whole genome shotgun (WGS) entry which is preliminary data.</text>
</comment>
<dbReference type="InterPro" id="IPR001041">
    <property type="entry name" value="2Fe-2S_ferredoxin-type"/>
</dbReference>
<dbReference type="STRING" id="1888891.DSOL_5102"/>
<dbReference type="RefSeq" id="WP_075367340.1">
    <property type="nucleotide sequence ID" value="NZ_MLBF01000086.1"/>
</dbReference>
<dbReference type="InterPro" id="IPR043129">
    <property type="entry name" value="ATPase_NBD"/>
</dbReference>
<dbReference type="EMBL" id="MLBF01000086">
    <property type="protein sequence ID" value="OLN26143.1"/>
    <property type="molecule type" value="Genomic_DNA"/>
</dbReference>
<dbReference type="Gene3D" id="3.10.20.880">
    <property type="match status" value="1"/>
</dbReference>
<dbReference type="InterPro" id="IPR027980">
    <property type="entry name" value="RACo_C"/>
</dbReference>
<dbReference type="GO" id="GO:0051536">
    <property type="term" value="F:iron-sulfur cluster binding"/>
    <property type="evidence" value="ECO:0007669"/>
    <property type="project" value="InterPro"/>
</dbReference>
<dbReference type="Pfam" id="PF00111">
    <property type="entry name" value="Fer2"/>
    <property type="match status" value="1"/>
</dbReference>
<dbReference type="InterPro" id="IPR052911">
    <property type="entry name" value="Corrinoid_activation_enz"/>
</dbReference>
<dbReference type="PANTHER" id="PTHR42895:SF2">
    <property type="entry name" value="IRON-SULFUR CLUSTER PROTEIN"/>
    <property type="match status" value="1"/>
</dbReference>
<dbReference type="AlphaFoldDB" id="A0A1Q8QFL3"/>
<dbReference type="Pfam" id="PF14574">
    <property type="entry name" value="RACo_C_ter"/>
    <property type="match status" value="1"/>
</dbReference>
<dbReference type="PROSITE" id="PS51085">
    <property type="entry name" value="2FE2S_FER_2"/>
    <property type="match status" value="1"/>
</dbReference>
<evidence type="ECO:0000259" key="1">
    <source>
        <dbReference type="PROSITE" id="PS51085"/>
    </source>
</evidence>